<dbReference type="Gene3D" id="3.40.190.120">
    <property type="entry name" value="Osmoprotection protein (prox), domain 2"/>
    <property type="match status" value="1"/>
</dbReference>
<dbReference type="RefSeq" id="WP_310536681.1">
    <property type="nucleotide sequence ID" value="NZ_BAAAOC010000010.1"/>
</dbReference>
<evidence type="ECO:0000313" key="4">
    <source>
        <dbReference type="Proteomes" id="UP001260872"/>
    </source>
</evidence>
<name>A0ABU1FT25_9MICC</name>
<proteinExistence type="predicted"/>
<feature type="domain" description="ABC-type glycine betaine transport system substrate-binding" evidence="2">
    <location>
        <begin position="160"/>
        <end position="319"/>
    </location>
</feature>
<organism evidence="3 4">
    <name type="scientific">Nesterenkonia flava</name>
    <dbReference type="NCBI Taxonomy" id="469799"/>
    <lineage>
        <taxon>Bacteria</taxon>
        <taxon>Bacillati</taxon>
        <taxon>Actinomycetota</taxon>
        <taxon>Actinomycetes</taxon>
        <taxon>Micrococcales</taxon>
        <taxon>Micrococcaceae</taxon>
        <taxon>Nesterenkonia</taxon>
    </lineage>
</organism>
<dbReference type="SUPFAM" id="SSF53850">
    <property type="entry name" value="Periplasmic binding protein-like II"/>
    <property type="match status" value="1"/>
</dbReference>
<gene>
    <name evidence="3" type="ORF">RH857_03970</name>
</gene>
<dbReference type="Pfam" id="PF04069">
    <property type="entry name" value="OpuAC"/>
    <property type="match status" value="1"/>
</dbReference>
<comment type="caution">
    <text evidence="3">The sequence shown here is derived from an EMBL/GenBank/DDBJ whole genome shotgun (WGS) entry which is preliminary data.</text>
</comment>
<keyword evidence="4" id="KW-1185">Reference proteome</keyword>
<dbReference type="Gene3D" id="3.40.190.10">
    <property type="entry name" value="Periplasmic binding protein-like II"/>
    <property type="match status" value="1"/>
</dbReference>
<keyword evidence="1" id="KW-0732">Signal</keyword>
<feature type="chain" id="PRO_5047178994" evidence="1">
    <location>
        <begin position="23"/>
        <end position="332"/>
    </location>
</feature>
<dbReference type="PROSITE" id="PS51257">
    <property type="entry name" value="PROKAR_LIPOPROTEIN"/>
    <property type="match status" value="1"/>
</dbReference>
<dbReference type="InterPro" id="IPR007210">
    <property type="entry name" value="ABC_Gly_betaine_transp_sub-bd"/>
</dbReference>
<evidence type="ECO:0000313" key="3">
    <source>
        <dbReference type="EMBL" id="MDR5711296.1"/>
    </source>
</evidence>
<sequence>MLSSRRTAALLGVLALTLTACGDEPPPAVEPTGPELERAWRIAVGEDLLDQTVAHIYMLALNSREAPTVVLDVEDGTVEAALTLAREDDEPRSDEDERFEIVVARTMPLAQSLDPEGYDDATTPVGTTQSVAPAAAPEDLTALITEELSGAELFEPTSAVLSNALVMSTITAQVHEIDASSEAQGAAEACEELVVGFRNGLPSPGMILSEVYDCQPRQLVAADEDELVEMLLNAEIDTAVMTASHPAITENSLIALEDAQRAFPQDQYAPVVSAQIADEVPDVANEISQRLDSEALATLRRLIEGEQGLSPAEAAEYWLVEEGFIAPPENWG</sequence>
<dbReference type="Proteomes" id="UP001260872">
    <property type="component" value="Unassembled WGS sequence"/>
</dbReference>
<reference evidence="4" key="1">
    <citation type="submission" date="2023-07" db="EMBL/GenBank/DDBJ databases">
        <title>Description of three actinobacteria isolated from air of manufacturing shop in a pharmaceutical factory.</title>
        <authorList>
            <person name="Zhang D.-F."/>
        </authorList>
    </citation>
    <scope>NUCLEOTIDE SEQUENCE [LARGE SCALE GENOMIC DNA]</scope>
    <source>
        <strain evidence="4">CCTCC AB 207010</strain>
    </source>
</reference>
<protein>
    <submittedName>
        <fullName evidence="3">Glycine betaine ABC transporter substrate-binding protein</fullName>
    </submittedName>
</protein>
<evidence type="ECO:0000259" key="2">
    <source>
        <dbReference type="Pfam" id="PF04069"/>
    </source>
</evidence>
<dbReference type="EMBL" id="JAVKGT010000007">
    <property type="protein sequence ID" value="MDR5711296.1"/>
    <property type="molecule type" value="Genomic_DNA"/>
</dbReference>
<feature type="signal peptide" evidence="1">
    <location>
        <begin position="1"/>
        <end position="22"/>
    </location>
</feature>
<evidence type="ECO:0000256" key="1">
    <source>
        <dbReference type="SAM" id="SignalP"/>
    </source>
</evidence>
<accession>A0ABU1FT25</accession>